<name>A0AAD5LVB7_PARTN</name>
<organism evidence="2 3">
    <name type="scientific">Parelaphostrongylus tenuis</name>
    <name type="common">Meningeal worm</name>
    <dbReference type="NCBI Taxonomy" id="148309"/>
    <lineage>
        <taxon>Eukaryota</taxon>
        <taxon>Metazoa</taxon>
        <taxon>Ecdysozoa</taxon>
        <taxon>Nematoda</taxon>
        <taxon>Chromadorea</taxon>
        <taxon>Rhabditida</taxon>
        <taxon>Rhabditina</taxon>
        <taxon>Rhabditomorpha</taxon>
        <taxon>Strongyloidea</taxon>
        <taxon>Metastrongylidae</taxon>
        <taxon>Parelaphostrongylus</taxon>
    </lineage>
</organism>
<reference evidence="2" key="1">
    <citation type="submission" date="2021-06" db="EMBL/GenBank/DDBJ databases">
        <title>Parelaphostrongylus tenuis whole genome reference sequence.</title>
        <authorList>
            <person name="Garwood T.J."/>
            <person name="Larsen P.A."/>
            <person name="Fountain-Jones N.M."/>
            <person name="Garbe J.R."/>
            <person name="Macchietto M.G."/>
            <person name="Kania S.A."/>
            <person name="Gerhold R.W."/>
            <person name="Richards J.E."/>
            <person name="Wolf T.M."/>
        </authorList>
    </citation>
    <scope>NUCLEOTIDE SEQUENCE</scope>
    <source>
        <strain evidence="2">MNPRO001-30</strain>
        <tissue evidence="2">Meninges</tissue>
    </source>
</reference>
<dbReference type="EMBL" id="JAHQIW010000292">
    <property type="protein sequence ID" value="KAJ1347220.1"/>
    <property type="molecule type" value="Genomic_DNA"/>
</dbReference>
<keyword evidence="3" id="KW-1185">Reference proteome</keyword>
<proteinExistence type="predicted"/>
<evidence type="ECO:0000313" key="2">
    <source>
        <dbReference type="EMBL" id="KAJ1347220.1"/>
    </source>
</evidence>
<evidence type="ECO:0000256" key="1">
    <source>
        <dbReference type="SAM" id="MobiDB-lite"/>
    </source>
</evidence>
<feature type="compositionally biased region" description="Basic residues" evidence="1">
    <location>
        <begin position="809"/>
        <end position="825"/>
    </location>
</feature>
<feature type="region of interest" description="Disordered" evidence="1">
    <location>
        <begin position="864"/>
        <end position="893"/>
    </location>
</feature>
<evidence type="ECO:0000313" key="3">
    <source>
        <dbReference type="Proteomes" id="UP001196413"/>
    </source>
</evidence>
<comment type="caution">
    <text evidence="2">The sequence shown here is derived from an EMBL/GenBank/DDBJ whole genome shotgun (WGS) entry which is preliminary data.</text>
</comment>
<protein>
    <submittedName>
        <fullName evidence="2">Uncharacterized protein</fullName>
    </submittedName>
</protein>
<feature type="compositionally biased region" description="Basic and acidic residues" evidence="1">
    <location>
        <begin position="776"/>
        <end position="785"/>
    </location>
</feature>
<sequence>MIIVETAIESVLAVRVDFRATKWPLWCTYFSLENEEGEEKFFSDSTDLNERWLKLWEELIEGHVTGRRISLEDTTKLFGMHPFVDNEHLQSRKHKTIPLIDSKSFYRSLSMIWRRLDHWAFDPNQRTQLASESRWVRLADIRRRVFLEANKNEYENQDVLSGLAAGPKFDIEGRPHLSESSTATQDDVNCTNDIDSEILPISLEDPSLSSASPVDVPISAITDCANSSSSGLIIIPSSSSESNIQETGGAAELSGTVVRCSNCSNVCISSLDTAAIKNHCALHAVMEGRMLCSLYIHRAADRPQICPFCHSEVNVYKPGGFLHHLQSRHMHKARIIYDRYLFRYFPQQKIFSDPYTPSSRSKDGSLTKSDFIISCQRSNNCGVNPVVLLRHDKAITSSEIDIAIVKHILWHVRNDSFLELEPTERNLLTQALMIRLSSSHTRQVLLMAKKVAKQFNRGRELDVVKYINEKLDEIGCILFGVNKGFVYQMVFTRRLVRDQCGMQLYPPCICRICVNKELPRCPSDGRKRAFVAYTHPVVLHILEHLNDGELPEKITSAAATMRWKNACKIDGLRFKSASLSIKHVLDAHNDLVELSALDMILEDNGLFEIFHDALSAVFGDQAWQLVEALGFGSYEMKPCPKLNTLIDESNGHRPECVHPCDSSTPCTCSDIVSSQAETVGIPGVSSSKVLKSRIKTACLDMPKSTAACYEEFLNESEMPGNAGGSSSVVTIKDESIVDAVSSHEPFNLPSNSITMNSIVAPAVALVSVKVEESEEHSDISTRSGEEESSSSLSVNPFIRRTKVEEDREKKRRYRQMKKNRKRLFGAKRGGDKGYLPKRNIALPLKNVIQGSKTVAAALAAALETSTSTTDTSLQRRSSISRTQDDSTFQSRDEGESILALSSVSKRPRLLIDRHGRASTSDDWSSQAVL</sequence>
<feature type="region of interest" description="Disordered" evidence="1">
    <location>
        <begin position="909"/>
        <end position="929"/>
    </location>
</feature>
<gene>
    <name evidence="2" type="ORF">KIN20_002229</name>
</gene>
<feature type="compositionally biased region" description="Polar residues" evidence="1">
    <location>
        <begin position="874"/>
        <end position="889"/>
    </location>
</feature>
<dbReference type="Proteomes" id="UP001196413">
    <property type="component" value="Unassembled WGS sequence"/>
</dbReference>
<dbReference type="AlphaFoldDB" id="A0AAD5LVB7"/>
<feature type="compositionally biased region" description="Polar residues" evidence="1">
    <location>
        <begin position="917"/>
        <end position="929"/>
    </location>
</feature>
<feature type="region of interest" description="Disordered" evidence="1">
    <location>
        <begin position="774"/>
        <end position="830"/>
    </location>
</feature>
<accession>A0AAD5LVB7</accession>